<gene>
    <name evidence="2" type="ORF">T07_1978</name>
</gene>
<protein>
    <submittedName>
        <fullName evidence="2">Uncharacterized protein</fullName>
    </submittedName>
</protein>
<proteinExistence type="predicted"/>
<keyword evidence="3" id="KW-1185">Reference proteome</keyword>
<evidence type="ECO:0000313" key="3">
    <source>
        <dbReference type="Proteomes" id="UP000054630"/>
    </source>
</evidence>
<organism evidence="2 3">
    <name type="scientific">Trichinella nelsoni</name>
    <dbReference type="NCBI Taxonomy" id="6336"/>
    <lineage>
        <taxon>Eukaryota</taxon>
        <taxon>Metazoa</taxon>
        <taxon>Ecdysozoa</taxon>
        <taxon>Nematoda</taxon>
        <taxon>Enoplea</taxon>
        <taxon>Dorylaimia</taxon>
        <taxon>Trichinellida</taxon>
        <taxon>Trichinellidae</taxon>
        <taxon>Trichinella</taxon>
    </lineage>
</organism>
<dbReference type="OrthoDB" id="429521at2759"/>
<comment type="caution">
    <text evidence="2">The sequence shown here is derived from an EMBL/GenBank/DDBJ whole genome shotgun (WGS) entry which is preliminary data.</text>
</comment>
<name>A0A0V0RN99_9BILA</name>
<dbReference type="Proteomes" id="UP000054630">
    <property type="component" value="Unassembled WGS sequence"/>
</dbReference>
<evidence type="ECO:0000256" key="1">
    <source>
        <dbReference type="SAM" id="MobiDB-lite"/>
    </source>
</evidence>
<accession>A0A0V0RN99</accession>
<dbReference type="EMBL" id="JYDL01000119">
    <property type="protein sequence ID" value="KRX15934.1"/>
    <property type="molecule type" value="Genomic_DNA"/>
</dbReference>
<sequence>MYVDNLDLSCDSIEEGNKLVQESKRLYEKSGFNVTGFASNCSTGRATLEDARRFVGTKYGLTLIPTAGSQRGGSGHQEDSSEPGCNNHRFAQVLDTIYHSGEDVAPVAVARRNLIG</sequence>
<dbReference type="AlphaFoldDB" id="A0A0V0RN99"/>
<feature type="region of interest" description="Disordered" evidence="1">
    <location>
        <begin position="66"/>
        <end position="87"/>
    </location>
</feature>
<evidence type="ECO:0000313" key="2">
    <source>
        <dbReference type="EMBL" id="KRX15934.1"/>
    </source>
</evidence>
<reference evidence="2 3" key="1">
    <citation type="submission" date="2015-01" db="EMBL/GenBank/DDBJ databases">
        <title>Evolution of Trichinella species and genotypes.</title>
        <authorList>
            <person name="Korhonen P.K."/>
            <person name="Edoardo P."/>
            <person name="Giuseppe L.R."/>
            <person name="Gasser R.B."/>
        </authorList>
    </citation>
    <scope>NUCLEOTIDE SEQUENCE [LARGE SCALE GENOMIC DNA]</scope>
    <source>
        <strain evidence="2">ISS37</strain>
    </source>
</reference>